<comment type="caution">
    <text evidence="3">The sequence shown here is derived from an EMBL/GenBank/DDBJ whole genome shotgun (WGS) entry which is preliminary data.</text>
</comment>
<proteinExistence type="inferred from homology"/>
<dbReference type="RefSeq" id="WP_234240160.1">
    <property type="nucleotide sequence ID" value="NZ_JABFTS010000007.1"/>
</dbReference>
<protein>
    <submittedName>
        <fullName evidence="3">NAD(P)-binding protein</fullName>
    </submittedName>
</protein>
<comment type="similarity">
    <text evidence="1">Belongs to the flavin monoamine oxidase family.</text>
</comment>
<reference evidence="3" key="2">
    <citation type="journal article" date="2021" name="Front. Microbiol.">
        <title>Aerobic Denitrification and Heterotrophic Sulfur Oxidation in the Genus Halomonas Revealed by Six Novel Species Characterizations and Genome-Based Analysis.</title>
        <authorList>
            <person name="Wang L."/>
            <person name="Shao Z."/>
        </authorList>
    </citation>
    <scope>NUCLEOTIDE SEQUENCE</scope>
    <source>
        <strain evidence="3">MCCC 1A05776</strain>
    </source>
</reference>
<reference evidence="3" key="1">
    <citation type="submission" date="2020-05" db="EMBL/GenBank/DDBJ databases">
        <authorList>
            <person name="Wang L."/>
            <person name="Shao Z."/>
        </authorList>
    </citation>
    <scope>NUCLEOTIDE SEQUENCE</scope>
    <source>
        <strain evidence="3">MCCC 1A05776</strain>
    </source>
</reference>
<evidence type="ECO:0000313" key="3">
    <source>
        <dbReference type="EMBL" id="MCE8052803.1"/>
    </source>
</evidence>
<dbReference type="SUPFAM" id="SSF54373">
    <property type="entry name" value="FAD-linked reductases, C-terminal domain"/>
    <property type="match status" value="1"/>
</dbReference>
<organism evidence="3 4">
    <name type="scientific">Billgrantia desiderata</name>
    <dbReference type="NCBI Taxonomy" id="52021"/>
    <lineage>
        <taxon>Bacteria</taxon>
        <taxon>Pseudomonadati</taxon>
        <taxon>Pseudomonadota</taxon>
        <taxon>Gammaproteobacteria</taxon>
        <taxon>Oceanospirillales</taxon>
        <taxon>Halomonadaceae</taxon>
        <taxon>Billgrantia</taxon>
    </lineage>
</organism>
<accession>A0AAW4YYX8</accession>
<gene>
    <name evidence="3" type="ORF">HOP61_16035</name>
</gene>
<sequence>MALESDGVTADVIVIGAGLAGLSATRELEAAGLSCQVLEAQETPGGRVRSSVGENGHPMEDGAQFLNRDMSALVELVHEAGLELVAGGAEGETAGLGSRGFIEADTWLNELSDAWPGLVSSAGLRSGRPDLTVTELIRKVTADPQGLALMQSSLCELLCHAPDELSAQAVLEIFARYESAREDGEYQVSGSLDTLVAWLAAGLPRAPRYDTAVTAVTRGAEEGKGGFDVITPKGVYHAAAGVILAVPPLAAREIELPPPLAEDLRPALESFVPGAMVKTTLVYRRAFWRQPSAWGRPAPLSEIVCLEPMGTTLMDTTKPGEESARLTLFTGGHRAHDLALADRTERRAYAIEMLAGIFGGDEARHPLDFTDAVWVQHPWCGGGYNAHVRFGGLPNAAARLRQVEGGLQFACSEIAERFPGYMEGALNAGKSAAARLIRTL</sequence>
<dbReference type="SUPFAM" id="SSF51905">
    <property type="entry name" value="FAD/NAD(P)-binding domain"/>
    <property type="match status" value="1"/>
</dbReference>
<dbReference type="Proteomes" id="UP001320178">
    <property type="component" value="Unassembled WGS sequence"/>
</dbReference>
<dbReference type="PANTHER" id="PTHR43563">
    <property type="entry name" value="AMINE OXIDASE"/>
    <property type="match status" value="1"/>
</dbReference>
<dbReference type="Pfam" id="PF01593">
    <property type="entry name" value="Amino_oxidase"/>
    <property type="match status" value="1"/>
</dbReference>
<evidence type="ECO:0000259" key="2">
    <source>
        <dbReference type="Pfam" id="PF01593"/>
    </source>
</evidence>
<dbReference type="Gene3D" id="3.50.50.60">
    <property type="entry name" value="FAD/NAD(P)-binding domain"/>
    <property type="match status" value="1"/>
</dbReference>
<feature type="domain" description="Amine oxidase" evidence="2">
    <location>
        <begin position="19"/>
        <end position="437"/>
    </location>
</feature>
<name>A0AAW4YYX8_9GAMM</name>
<dbReference type="InterPro" id="IPR002937">
    <property type="entry name" value="Amino_oxidase"/>
</dbReference>
<dbReference type="PANTHER" id="PTHR43563:SF1">
    <property type="entry name" value="AMINE OXIDASE [FLAVIN-CONTAINING] B"/>
    <property type="match status" value="1"/>
</dbReference>
<dbReference type="InterPro" id="IPR050703">
    <property type="entry name" value="Flavin_MAO"/>
</dbReference>
<dbReference type="AlphaFoldDB" id="A0AAW4YYX8"/>
<dbReference type="GO" id="GO:0016491">
    <property type="term" value="F:oxidoreductase activity"/>
    <property type="evidence" value="ECO:0007669"/>
    <property type="project" value="InterPro"/>
</dbReference>
<dbReference type="EMBL" id="JABFTS010000007">
    <property type="protein sequence ID" value="MCE8052803.1"/>
    <property type="molecule type" value="Genomic_DNA"/>
</dbReference>
<dbReference type="InterPro" id="IPR036188">
    <property type="entry name" value="FAD/NAD-bd_sf"/>
</dbReference>
<evidence type="ECO:0000313" key="4">
    <source>
        <dbReference type="Proteomes" id="UP001320178"/>
    </source>
</evidence>
<evidence type="ECO:0000256" key="1">
    <source>
        <dbReference type="ARBA" id="ARBA00005995"/>
    </source>
</evidence>